<comment type="caution">
    <text evidence="3">The sequence shown here is derived from an EMBL/GenBank/DDBJ whole genome shotgun (WGS) entry which is preliminary data.</text>
</comment>
<dbReference type="Proteomes" id="UP000610558">
    <property type="component" value="Unassembled WGS sequence"/>
</dbReference>
<gene>
    <name evidence="3" type="ORF">IB286_08670</name>
</gene>
<evidence type="ECO:0000256" key="1">
    <source>
        <dbReference type="ARBA" id="ARBA00006611"/>
    </source>
</evidence>
<dbReference type="InterPro" id="IPR006321">
    <property type="entry name" value="PilT/PilU"/>
</dbReference>
<dbReference type="Gene3D" id="3.40.50.300">
    <property type="entry name" value="P-loop containing nucleotide triphosphate hydrolases"/>
    <property type="match status" value="1"/>
</dbReference>
<dbReference type="SUPFAM" id="SSF52540">
    <property type="entry name" value="P-loop containing nucleoside triphosphate hydrolases"/>
    <property type="match status" value="1"/>
</dbReference>
<dbReference type="EMBL" id="JACXLD010000004">
    <property type="protein sequence ID" value="MBD2859082.1"/>
    <property type="molecule type" value="Genomic_DNA"/>
</dbReference>
<dbReference type="PROSITE" id="PS00662">
    <property type="entry name" value="T2SP_E"/>
    <property type="match status" value="1"/>
</dbReference>
<evidence type="ECO:0000313" key="3">
    <source>
        <dbReference type="EMBL" id="MBD2859082.1"/>
    </source>
</evidence>
<dbReference type="GO" id="GO:0005524">
    <property type="term" value="F:ATP binding"/>
    <property type="evidence" value="ECO:0007669"/>
    <property type="project" value="InterPro"/>
</dbReference>
<dbReference type="CDD" id="cd01131">
    <property type="entry name" value="PilT"/>
    <property type="match status" value="1"/>
</dbReference>
<evidence type="ECO:0000259" key="2">
    <source>
        <dbReference type="PROSITE" id="PS00662"/>
    </source>
</evidence>
<dbReference type="Pfam" id="PF00437">
    <property type="entry name" value="T2SSE"/>
    <property type="match status" value="1"/>
</dbReference>
<dbReference type="NCBIfam" id="TIGR01420">
    <property type="entry name" value="pilT_fam"/>
    <property type="match status" value="1"/>
</dbReference>
<comment type="similarity">
    <text evidence="1">Belongs to the GSP E family.</text>
</comment>
<dbReference type="PANTHER" id="PTHR30486:SF12">
    <property type="entry name" value="TYPE IV PILUS ATPASE PILU"/>
    <property type="match status" value="1"/>
</dbReference>
<protein>
    <submittedName>
        <fullName evidence="3">PilT/PilU family type 4a pilus ATPase</fullName>
    </submittedName>
</protein>
<sequence>MADLFRYLELMARKGASDLFISVGAPPMLKIEGGSHAIGEERLNSQQVRSLAYSMLSDAHKQTFEQTLELNFATGVDGVGRFRFNLYRQRGEIAMVIRYIKSHIPSLESLNLPPQLKEMVMLQRGLVLVVGAAGSGKSTALASMIDHRNSTETGHILCIEDPIEFMHSHKKSVVDQREVGLDTLDFGTALHNALREAPDVILIGEIRDKETMRHAIVYAETGHLCLATLHANNANQALDRIINFFPAEFHHQLLVDLSLNLQAIVGMRLLPGMDGRRVPAVEILRKSPYVSDLIEKGDIDGLKEVMANNNDIGMQTFDQSLYDLFMHDKISRDVALQHADSANNLLLRMRLKGDFMGEGLELD</sequence>
<dbReference type="RefSeq" id="WP_190764538.1">
    <property type="nucleotide sequence ID" value="NZ_JACXLD010000004.1"/>
</dbReference>
<dbReference type="GO" id="GO:0016887">
    <property type="term" value="F:ATP hydrolysis activity"/>
    <property type="evidence" value="ECO:0007669"/>
    <property type="project" value="InterPro"/>
</dbReference>
<accession>A0A927GWL9</accession>
<organism evidence="3 4">
    <name type="scientific">Spongiibacter pelagi</name>
    <dbReference type="NCBI Taxonomy" id="2760804"/>
    <lineage>
        <taxon>Bacteria</taxon>
        <taxon>Pseudomonadati</taxon>
        <taxon>Pseudomonadota</taxon>
        <taxon>Gammaproteobacteria</taxon>
        <taxon>Cellvibrionales</taxon>
        <taxon>Spongiibacteraceae</taxon>
        <taxon>Spongiibacter</taxon>
    </lineage>
</organism>
<keyword evidence="4" id="KW-1185">Reference proteome</keyword>
<dbReference type="AlphaFoldDB" id="A0A927GWL9"/>
<dbReference type="InterPro" id="IPR001482">
    <property type="entry name" value="T2SS/T4SS_dom"/>
</dbReference>
<reference evidence="3" key="1">
    <citation type="submission" date="2020-09" db="EMBL/GenBank/DDBJ databases">
        <authorList>
            <person name="Yoon J.-W."/>
        </authorList>
    </citation>
    <scope>NUCLEOTIDE SEQUENCE</scope>
    <source>
        <strain evidence="3">KMU-158</strain>
    </source>
</reference>
<evidence type="ECO:0000313" key="4">
    <source>
        <dbReference type="Proteomes" id="UP000610558"/>
    </source>
</evidence>
<dbReference type="PANTHER" id="PTHR30486">
    <property type="entry name" value="TWITCHING MOTILITY PROTEIN PILT"/>
    <property type="match status" value="1"/>
</dbReference>
<name>A0A927GWL9_9GAMM</name>
<proteinExistence type="inferred from homology"/>
<feature type="domain" description="Bacterial type II secretion system protein E" evidence="2">
    <location>
        <begin position="194"/>
        <end position="208"/>
    </location>
</feature>
<dbReference type="InterPro" id="IPR027417">
    <property type="entry name" value="P-loop_NTPase"/>
</dbReference>
<dbReference type="InterPro" id="IPR050921">
    <property type="entry name" value="T4SS_GSP_E_ATPase"/>
</dbReference>
<dbReference type="Gene3D" id="3.30.450.90">
    <property type="match status" value="1"/>
</dbReference>